<evidence type="ECO:0008006" key="4">
    <source>
        <dbReference type="Google" id="ProtNLM"/>
    </source>
</evidence>
<dbReference type="PaxDb" id="3218-PP1S21_342V6.1"/>
<reference evidence="1 3" key="2">
    <citation type="journal article" date="2018" name="Plant J.">
        <title>The Physcomitrella patens chromosome-scale assembly reveals moss genome structure and evolution.</title>
        <authorList>
            <person name="Lang D."/>
            <person name="Ullrich K.K."/>
            <person name="Murat F."/>
            <person name="Fuchs J."/>
            <person name="Jenkins J."/>
            <person name="Haas F.B."/>
            <person name="Piednoel M."/>
            <person name="Gundlach H."/>
            <person name="Van Bel M."/>
            <person name="Meyberg R."/>
            <person name="Vives C."/>
            <person name="Morata J."/>
            <person name="Symeonidi A."/>
            <person name="Hiss M."/>
            <person name="Muchero W."/>
            <person name="Kamisugi Y."/>
            <person name="Saleh O."/>
            <person name="Blanc G."/>
            <person name="Decker E.L."/>
            <person name="van Gessel N."/>
            <person name="Grimwood J."/>
            <person name="Hayes R.D."/>
            <person name="Graham S.W."/>
            <person name="Gunter L.E."/>
            <person name="McDaniel S.F."/>
            <person name="Hoernstein S.N.W."/>
            <person name="Larsson A."/>
            <person name="Li F.W."/>
            <person name="Perroud P.F."/>
            <person name="Phillips J."/>
            <person name="Ranjan P."/>
            <person name="Rokshar D.S."/>
            <person name="Rothfels C.J."/>
            <person name="Schneider L."/>
            <person name="Shu S."/>
            <person name="Stevenson D.W."/>
            <person name="Thummler F."/>
            <person name="Tillich M."/>
            <person name="Villarreal Aguilar J.C."/>
            <person name="Widiez T."/>
            <person name="Wong G.K."/>
            <person name="Wymore A."/>
            <person name="Zhang Y."/>
            <person name="Zimmer A.D."/>
            <person name="Quatrano R.S."/>
            <person name="Mayer K.F.X."/>
            <person name="Goodstein D."/>
            <person name="Casacuberta J.M."/>
            <person name="Vandepoele K."/>
            <person name="Reski R."/>
            <person name="Cuming A.C."/>
            <person name="Tuskan G.A."/>
            <person name="Maumus F."/>
            <person name="Salse J."/>
            <person name="Schmutz J."/>
            <person name="Rensing S.A."/>
        </authorList>
    </citation>
    <scope>NUCLEOTIDE SEQUENCE [LARGE SCALE GENOMIC DNA]</scope>
    <source>
        <strain evidence="2 3">cv. Gransden 2004</strain>
    </source>
</reference>
<sequence length="231" mass="26303">MQPTKMRLCVTPHVPNLNFCADRNFLLRPNSRNSFVVTARARDRVKRIGRGRMAPRAIGTGKRTKNDDEVAEEALRLLNEANNLPRLVVFDLDYSLWPFWCECRSSKENPSLYPEATGVLNALRRKGVTMAVASRTPTPDIARTFLKKLNITDYFVNMQIYPSWTHKVEHFQKILQSTEVPYKDMLFFDDEDRNILSVSQLGVTSILVNDGVNLKALAQGLQKHARPIASS</sequence>
<reference evidence="1 3" key="1">
    <citation type="journal article" date="2008" name="Science">
        <title>The Physcomitrella genome reveals evolutionary insights into the conquest of land by plants.</title>
        <authorList>
            <person name="Rensing S."/>
            <person name="Lang D."/>
            <person name="Zimmer A."/>
            <person name="Terry A."/>
            <person name="Salamov A."/>
            <person name="Shapiro H."/>
            <person name="Nishiyama T."/>
            <person name="Perroud P.-F."/>
            <person name="Lindquist E."/>
            <person name="Kamisugi Y."/>
            <person name="Tanahashi T."/>
            <person name="Sakakibara K."/>
            <person name="Fujita T."/>
            <person name="Oishi K."/>
            <person name="Shin-I T."/>
            <person name="Kuroki Y."/>
            <person name="Toyoda A."/>
            <person name="Suzuki Y."/>
            <person name="Hashimoto A."/>
            <person name="Yamaguchi K."/>
            <person name="Sugano A."/>
            <person name="Kohara Y."/>
            <person name="Fujiyama A."/>
            <person name="Anterola A."/>
            <person name="Aoki S."/>
            <person name="Ashton N."/>
            <person name="Barbazuk W.B."/>
            <person name="Barker E."/>
            <person name="Bennetzen J."/>
            <person name="Bezanilla M."/>
            <person name="Blankenship R."/>
            <person name="Cho S.H."/>
            <person name="Dutcher S."/>
            <person name="Estelle M."/>
            <person name="Fawcett J.A."/>
            <person name="Gundlach H."/>
            <person name="Hanada K."/>
            <person name="Heyl A."/>
            <person name="Hicks K.A."/>
            <person name="Hugh J."/>
            <person name="Lohr M."/>
            <person name="Mayer K."/>
            <person name="Melkozernov A."/>
            <person name="Murata T."/>
            <person name="Nelson D."/>
            <person name="Pils B."/>
            <person name="Prigge M."/>
            <person name="Reiss B."/>
            <person name="Renner T."/>
            <person name="Rombauts S."/>
            <person name="Rushton P."/>
            <person name="Sanderfoot A."/>
            <person name="Schween G."/>
            <person name="Shiu S.-H."/>
            <person name="Stueber K."/>
            <person name="Theodoulou F.L."/>
            <person name="Tu H."/>
            <person name="Van de Peer Y."/>
            <person name="Verrier P.J."/>
            <person name="Waters E."/>
            <person name="Wood A."/>
            <person name="Yang L."/>
            <person name="Cove D."/>
            <person name="Cuming A."/>
            <person name="Hasebe M."/>
            <person name="Lucas S."/>
            <person name="Mishler D.B."/>
            <person name="Reski R."/>
            <person name="Grigoriev I."/>
            <person name="Quatrano R.S."/>
            <person name="Boore J.L."/>
        </authorList>
    </citation>
    <scope>NUCLEOTIDE SEQUENCE [LARGE SCALE GENOMIC DNA]</scope>
    <source>
        <strain evidence="2 3">cv. Gransden 2004</strain>
    </source>
</reference>
<dbReference type="InterPro" id="IPR023214">
    <property type="entry name" value="HAD_sf"/>
</dbReference>
<reference evidence="2" key="3">
    <citation type="submission" date="2020-12" db="UniProtKB">
        <authorList>
            <consortium name="EnsemblPlants"/>
        </authorList>
    </citation>
    <scope>IDENTIFICATION</scope>
</reference>
<dbReference type="OMA" id="TQFTENQ"/>
<dbReference type="Gramene" id="Pp3c1_28610V3.2">
    <property type="protein sequence ID" value="Pp3c1_28610V3.2"/>
    <property type="gene ID" value="Pp3c1_28610"/>
</dbReference>
<dbReference type="NCBIfam" id="TIGR01685">
    <property type="entry name" value="MDP-1"/>
    <property type="match status" value="1"/>
</dbReference>
<evidence type="ECO:0000313" key="3">
    <source>
        <dbReference type="Proteomes" id="UP000006727"/>
    </source>
</evidence>
<dbReference type="SFLD" id="SFLDG01131">
    <property type="entry name" value="C1.5.2:_MDP_Like"/>
    <property type="match status" value="1"/>
</dbReference>
<dbReference type="SUPFAM" id="SSF56784">
    <property type="entry name" value="HAD-like"/>
    <property type="match status" value="1"/>
</dbReference>
<dbReference type="EnsemblPlants" id="Pp3c1_28610V3.2">
    <property type="protein sequence ID" value="Pp3c1_28610V3.2"/>
    <property type="gene ID" value="Pp3c1_28610"/>
</dbReference>
<dbReference type="Pfam" id="PF12689">
    <property type="entry name" value="Acid_PPase"/>
    <property type="match status" value="1"/>
</dbReference>
<accession>A0A2K1LA29</accession>
<dbReference type="Gramene" id="Pp3c1_28610V3.1">
    <property type="protein sequence ID" value="Pp3c1_28610V3.1"/>
    <property type="gene ID" value="Pp3c1_28610"/>
</dbReference>
<gene>
    <name evidence="2" type="primary">LOC112276219</name>
    <name evidence="1" type="ORF">PHYPA_001302</name>
</gene>
<dbReference type="InterPro" id="IPR035679">
    <property type="entry name" value="MDP-1_euk"/>
</dbReference>
<proteinExistence type="predicted"/>
<protein>
    <recommendedName>
        <fullName evidence="4">Magnesium-dependent phosphatase-1</fullName>
    </recommendedName>
</protein>
<dbReference type="Proteomes" id="UP000006727">
    <property type="component" value="Chromosome 1"/>
</dbReference>
<evidence type="ECO:0000313" key="1">
    <source>
        <dbReference type="EMBL" id="PNR62878.1"/>
    </source>
</evidence>
<dbReference type="PANTHER" id="PTHR17901">
    <property type="entry name" value="MAGNESIUM-DEPENDENT PHOSPHATASE 1 MDP1"/>
    <property type="match status" value="1"/>
</dbReference>
<dbReference type="Gene3D" id="3.40.50.1000">
    <property type="entry name" value="HAD superfamily/HAD-like"/>
    <property type="match status" value="1"/>
</dbReference>
<dbReference type="AlphaFoldDB" id="A0A2K1LA29"/>
<dbReference type="STRING" id="3218.A0A2K1LA29"/>
<dbReference type="NCBIfam" id="TIGR01681">
    <property type="entry name" value="HAD-SF-IIIC"/>
    <property type="match status" value="1"/>
</dbReference>
<dbReference type="SFLD" id="SFLDG01129">
    <property type="entry name" value="C1.5:_HAD__Beta-PGM__Phosphata"/>
    <property type="match status" value="1"/>
</dbReference>
<dbReference type="EMBL" id="ABEU02000001">
    <property type="protein sequence ID" value="PNR62878.1"/>
    <property type="molecule type" value="Genomic_DNA"/>
</dbReference>
<dbReference type="InterPro" id="IPR036412">
    <property type="entry name" value="HAD-like_sf"/>
</dbReference>
<dbReference type="GO" id="GO:0003993">
    <property type="term" value="F:acid phosphatase activity"/>
    <property type="evidence" value="ECO:0000318"/>
    <property type="project" value="GO_Central"/>
</dbReference>
<dbReference type="SFLD" id="SFLDS00003">
    <property type="entry name" value="Haloacid_Dehalogenase"/>
    <property type="match status" value="1"/>
</dbReference>
<dbReference type="OrthoDB" id="2865258at2759"/>
<keyword evidence="3" id="KW-1185">Reference proteome</keyword>
<dbReference type="EnsemblPlants" id="Pp3c1_28610V3.1">
    <property type="protein sequence ID" value="Pp3c1_28610V3.1"/>
    <property type="gene ID" value="Pp3c1_28610"/>
</dbReference>
<dbReference type="FunFam" id="3.40.50.1000:FF:000120">
    <property type="entry name" value="Magnesium-dependent phosphatase 1"/>
    <property type="match status" value="1"/>
</dbReference>
<dbReference type="InterPro" id="IPR010036">
    <property type="entry name" value="MDP_1_eu_arc"/>
</dbReference>
<dbReference type="RefSeq" id="XP_024363145.1">
    <property type="nucleotide sequence ID" value="XM_024507377.2"/>
</dbReference>
<dbReference type="PANTHER" id="PTHR17901:SF14">
    <property type="entry name" value="MAGNESIUM-DEPENDENT PHOSPHATASE 1"/>
    <property type="match status" value="1"/>
</dbReference>
<dbReference type="CDD" id="cd07501">
    <property type="entry name" value="HAD_MDP-1_like"/>
    <property type="match status" value="1"/>
</dbReference>
<dbReference type="GeneID" id="112276219"/>
<name>A0A2K1LA29_PHYPA</name>
<organism evidence="1">
    <name type="scientific">Physcomitrium patens</name>
    <name type="common">Spreading-leaved earth moss</name>
    <name type="synonym">Physcomitrella patens</name>
    <dbReference type="NCBI Taxonomy" id="3218"/>
    <lineage>
        <taxon>Eukaryota</taxon>
        <taxon>Viridiplantae</taxon>
        <taxon>Streptophyta</taxon>
        <taxon>Embryophyta</taxon>
        <taxon>Bryophyta</taxon>
        <taxon>Bryophytina</taxon>
        <taxon>Bryopsida</taxon>
        <taxon>Funariidae</taxon>
        <taxon>Funariales</taxon>
        <taxon>Funariaceae</taxon>
        <taxon>Physcomitrium</taxon>
    </lineage>
</organism>
<dbReference type="InterPro" id="IPR010033">
    <property type="entry name" value="HAD_SF_ppase_IIIC"/>
</dbReference>
<evidence type="ECO:0000313" key="2">
    <source>
        <dbReference type="EnsemblPlants" id="Pp3c1_28610V3.1"/>
    </source>
</evidence>